<evidence type="ECO:0000313" key="9">
    <source>
        <dbReference type="Proteomes" id="UP000229307"/>
    </source>
</evidence>
<dbReference type="AlphaFoldDB" id="A0A2M7SCK6"/>
<comment type="similarity">
    <text evidence="1">Belongs to the HicA mRNA interferase family.</text>
</comment>
<gene>
    <name evidence="8" type="ORF">COY52_04930</name>
</gene>
<keyword evidence="5" id="KW-0378">Hydrolase</keyword>
<evidence type="ECO:0000256" key="3">
    <source>
        <dbReference type="ARBA" id="ARBA00022722"/>
    </source>
</evidence>
<keyword evidence="2" id="KW-1277">Toxin-antitoxin system</keyword>
<evidence type="ECO:0000256" key="2">
    <source>
        <dbReference type="ARBA" id="ARBA00022649"/>
    </source>
</evidence>
<evidence type="ECO:0008006" key="10">
    <source>
        <dbReference type="Google" id="ProtNLM"/>
    </source>
</evidence>
<keyword evidence="3" id="KW-0540">Nuclease</keyword>
<proteinExistence type="inferred from homology"/>
<keyword evidence="6" id="KW-0694">RNA-binding</keyword>
<dbReference type="GO" id="GO:0016787">
    <property type="term" value="F:hydrolase activity"/>
    <property type="evidence" value="ECO:0007669"/>
    <property type="project" value="UniProtKB-KW"/>
</dbReference>
<protein>
    <recommendedName>
        <fullName evidence="10">Toxin HicA</fullName>
    </recommendedName>
</protein>
<keyword evidence="7" id="KW-0346">Stress response</keyword>
<evidence type="ECO:0000256" key="7">
    <source>
        <dbReference type="ARBA" id="ARBA00023016"/>
    </source>
</evidence>
<dbReference type="EMBL" id="PFMR01000133">
    <property type="protein sequence ID" value="PIZ17238.1"/>
    <property type="molecule type" value="Genomic_DNA"/>
</dbReference>
<dbReference type="Pfam" id="PF07927">
    <property type="entry name" value="HicA_toxin"/>
    <property type="match status" value="1"/>
</dbReference>
<organism evidence="8 9">
    <name type="scientific">Candidatus Desantisbacteria bacterium CG_4_10_14_0_8_um_filter_48_22</name>
    <dbReference type="NCBI Taxonomy" id="1974543"/>
    <lineage>
        <taxon>Bacteria</taxon>
        <taxon>Candidatus Desantisiibacteriota</taxon>
    </lineage>
</organism>
<sequence>MNDEKLPILRPLELINALERIGFENTRKSKGSHFRYCHPDGRKTTVPVHKGKTIGRGLLRKILKDVNISVSELKKHL</sequence>
<dbReference type="InterPro" id="IPR012933">
    <property type="entry name" value="HicA_mRNA_interferase"/>
</dbReference>
<dbReference type="GO" id="GO:0004519">
    <property type="term" value="F:endonuclease activity"/>
    <property type="evidence" value="ECO:0007669"/>
    <property type="project" value="UniProtKB-KW"/>
</dbReference>
<dbReference type="PANTHER" id="PTHR34873:SF3">
    <property type="entry name" value="ADDICTION MODULE TOXIN, HICA FAMILY"/>
    <property type="match status" value="1"/>
</dbReference>
<evidence type="ECO:0000256" key="1">
    <source>
        <dbReference type="ARBA" id="ARBA00006620"/>
    </source>
</evidence>
<evidence type="ECO:0000256" key="4">
    <source>
        <dbReference type="ARBA" id="ARBA00022759"/>
    </source>
</evidence>
<evidence type="ECO:0000313" key="8">
    <source>
        <dbReference type="EMBL" id="PIZ17238.1"/>
    </source>
</evidence>
<reference evidence="9" key="1">
    <citation type="submission" date="2017-09" db="EMBL/GenBank/DDBJ databases">
        <title>Depth-based differentiation of microbial function through sediment-hosted aquifers and enrichment of novel symbionts in the deep terrestrial subsurface.</title>
        <authorList>
            <person name="Probst A.J."/>
            <person name="Ladd B."/>
            <person name="Jarett J.K."/>
            <person name="Geller-Mcgrath D.E."/>
            <person name="Sieber C.M.K."/>
            <person name="Emerson J.B."/>
            <person name="Anantharaman K."/>
            <person name="Thomas B.C."/>
            <person name="Malmstrom R."/>
            <person name="Stieglmeier M."/>
            <person name="Klingl A."/>
            <person name="Woyke T."/>
            <person name="Ryan C.M."/>
            <person name="Banfield J.F."/>
        </authorList>
    </citation>
    <scope>NUCLEOTIDE SEQUENCE [LARGE SCALE GENOMIC DNA]</scope>
</reference>
<accession>A0A2M7SCK6</accession>
<dbReference type="PANTHER" id="PTHR34873">
    <property type="entry name" value="SSR1766 PROTEIN"/>
    <property type="match status" value="1"/>
</dbReference>
<keyword evidence="4" id="KW-0255">Endonuclease</keyword>
<comment type="caution">
    <text evidence="8">The sequence shown here is derived from an EMBL/GenBank/DDBJ whole genome shotgun (WGS) entry which is preliminary data.</text>
</comment>
<dbReference type="Gene3D" id="3.30.920.30">
    <property type="entry name" value="Hypothetical protein"/>
    <property type="match status" value="1"/>
</dbReference>
<evidence type="ECO:0000256" key="6">
    <source>
        <dbReference type="ARBA" id="ARBA00022884"/>
    </source>
</evidence>
<name>A0A2M7SCK6_9BACT</name>
<dbReference type="InterPro" id="IPR038570">
    <property type="entry name" value="HicA_sf"/>
</dbReference>
<dbReference type="SUPFAM" id="SSF54786">
    <property type="entry name" value="YcfA/nrd intein domain"/>
    <property type="match status" value="1"/>
</dbReference>
<dbReference type="GO" id="GO:0003729">
    <property type="term" value="F:mRNA binding"/>
    <property type="evidence" value="ECO:0007669"/>
    <property type="project" value="InterPro"/>
</dbReference>
<evidence type="ECO:0000256" key="5">
    <source>
        <dbReference type="ARBA" id="ARBA00022801"/>
    </source>
</evidence>
<dbReference type="Proteomes" id="UP000229307">
    <property type="component" value="Unassembled WGS sequence"/>
</dbReference>